<dbReference type="Gene3D" id="3.90.550.10">
    <property type="entry name" value="Spore Coat Polysaccharide Biosynthesis Protein SpsA, Chain A"/>
    <property type="match status" value="1"/>
</dbReference>
<proteinExistence type="predicted"/>
<dbReference type="AlphaFoldDB" id="A0A9D1LI91"/>
<reference evidence="3" key="2">
    <citation type="journal article" date="2021" name="PeerJ">
        <title>Extensive microbial diversity within the chicken gut microbiome revealed by metagenomics and culture.</title>
        <authorList>
            <person name="Gilroy R."/>
            <person name="Ravi A."/>
            <person name="Getino M."/>
            <person name="Pursley I."/>
            <person name="Horton D.L."/>
            <person name="Alikhan N.F."/>
            <person name="Baker D."/>
            <person name="Gharbi K."/>
            <person name="Hall N."/>
            <person name="Watson M."/>
            <person name="Adriaenssens E.M."/>
            <person name="Foster-Nyarko E."/>
            <person name="Jarju S."/>
            <person name="Secka A."/>
            <person name="Antonio M."/>
            <person name="Oren A."/>
            <person name="Chaudhuri R.R."/>
            <person name="La Ragione R."/>
            <person name="Hildebrand F."/>
            <person name="Pallen M.J."/>
        </authorList>
    </citation>
    <scope>NUCLEOTIDE SEQUENCE</scope>
    <source>
        <strain evidence="3">CHK193-30670</strain>
    </source>
</reference>
<evidence type="ECO:0000313" key="3">
    <source>
        <dbReference type="EMBL" id="HIU40555.1"/>
    </source>
</evidence>
<keyword evidence="1" id="KW-1133">Transmembrane helix</keyword>
<accession>A0A9D1LI91</accession>
<organism evidence="3 4">
    <name type="scientific">Candidatus Aphodocola excrementigallinarum</name>
    <dbReference type="NCBI Taxonomy" id="2840670"/>
    <lineage>
        <taxon>Bacteria</taxon>
        <taxon>Bacillati</taxon>
        <taxon>Bacillota</taxon>
        <taxon>Bacilli</taxon>
        <taxon>Candidatus Aphodocola</taxon>
    </lineage>
</organism>
<dbReference type="EMBL" id="DVMT01000046">
    <property type="protein sequence ID" value="HIU40555.1"/>
    <property type="molecule type" value="Genomic_DNA"/>
</dbReference>
<keyword evidence="1" id="KW-0812">Transmembrane</keyword>
<dbReference type="SUPFAM" id="SSF53448">
    <property type="entry name" value="Nucleotide-diphospho-sugar transferases"/>
    <property type="match status" value="1"/>
</dbReference>
<comment type="caution">
    <text evidence="3">The sequence shown here is derived from an EMBL/GenBank/DDBJ whole genome shotgun (WGS) entry which is preliminary data.</text>
</comment>
<dbReference type="PANTHER" id="PTHR22916">
    <property type="entry name" value="GLYCOSYLTRANSFERASE"/>
    <property type="match status" value="1"/>
</dbReference>
<sequence>MKSKDSNNKKLSIIVPCYKVEKYLPRCLDSLVNQTLKDIEIICINDGSPDNCLNILNDYKKKFPDKIVIIDKKNEGVWKGRMDGVKKATGEFIGFVDSDDYVALDYAEKLYKNAKKKKADISVCGFDRIDLDTMKRYSREMCKPETKEIIIEQNPGALLEMNGAPWNKIYKAELLKNMYQMKNVPKVLDDMMFLQLIYINAKKIVFIPDSLVYYMVRKDSIINTVKKELLDSTYKAMVEVRNLYKKQRPELLDYVDANAFLHLGVSLMYRVSEDKTLNFKSALKENEKFLDNNFPNWKNTDYTKLSYVIKNKGTNFKLWIVKVFYNLGLFRLFISLYKFMIKTFGVDIKW</sequence>
<feature type="domain" description="Glycosyltransferase 2-like" evidence="2">
    <location>
        <begin position="12"/>
        <end position="161"/>
    </location>
</feature>
<dbReference type="InterPro" id="IPR029044">
    <property type="entry name" value="Nucleotide-diphossugar_trans"/>
</dbReference>
<keyword evidence="1" id="KW-0472">Membrane</keyword>
<dbReference type="CDD" id="cd00761">
    <property type="entry name" value="Glyco_tranf_GTA_type"/>
    <property type="match status" value="1"/>
</dbReference>
<protein>
    <submittedName>
        <fullName evidence="3">Glycosyltransferase family 2 protein</fullName>
    </submittedName>
</protein>
<dbReference type="PANTHER" id="PTHR22916:SF3">
    <property type="entry name" value="UDP-GLCNAC:BETAGAL BETA-1,3-N-ACETYLGLUCOSAMINYLTRANSFERASE-LIKE PROTEIN 1"/>
    <property type="match status" value="1"/>
</dbReference>
<reference evidence="3" key="1">
    <citation type="submission" date="2020-10" db="EMBL/GenBank/DDBJ databases">
        <authorList>
            <person name="Gilroy R."/>
        </authorList>
    </citation>
    <scope>NUCLEOTIDE SEQUENCE</scope>
    <source>
        <strain evidence="3">CHK193-30670</strain>
    </source>
</reference>
<feature type="transmembrane region" description="Helical" evidence="1">
    <location>
        <begin position="316"/>
        <end position="334"/>
    </location>
</feature>
<name>A0A9D1LI91_9FIRM</name>
<evidence type="ECO:0000256" key="1">
    <source>
        <dbReference type="SAM" id="Phobius"/>
    </source>
</evidence>
<dbReference type="Proteomes" id="UP000824074">
    <property type="component" value="Unassembled WGS sequence"/>
</dbReference>
<evidence type="ECO:0000313" key="4">
    <source>
        <dbReference type="Proteomes" id="UP000824074"/>
    </source>
</evidence>
<dbReference type="Pfam" id="PF00535">
    <property type="entry name" value="Glycos_transf_2"/>
    <property type="match status" value="1"/>
</dbReference>
<dbReference type="InterPro" id="IPR001173">
    <property type="entry name" value="Glyco_trans_2-like"/>
</dbReference>
<dbReference type="GO" id="GO:0016758">
    <property type="term" value="F:hexosyltransferase activity"/>
    <property type="evidence" value="ECO:0007669"/>
    <property type="project" value="UniProtKB-ARBA"/>
</dbReference>
<evidence type="ECO:0000259" key="2">
    <source>
        <dbReference type="Pfam" id="PF00535"/>
    </source>
</evidence>
<gene>
    <name evidence="3" type="ORF">IAB68_04580</name>
</gene>